<evidence type="ECO:0000259" key="2">
    <source>
        <dbReference type="Pfam" id="PF25787"/>
    </source>
</evidence>
<gene>
    <name evidence="3" type="ORF">RIMI_LOCUS13752291</name>
</gene>
<dbReference type="Proteomes" id="UP001176940">
    <property type="component" value="Unassembled WGS sequence"/>
</dbReference>
<organism evidence="3 4">
    <name type="scientific">Ranitomeya imitator</name>
    <name type="common">mimic poison frog</name>
    <dbReference type="NCBI Taxonomy" id="111125"/>
    <lineage>
        <taxon>Eukaryota</taxon>
        <taxon>Metazoa</taxon>
        <taxon>Chordata</taxon>
        <taxon>Craniata</taxon>
        <taxon>Vertebrata</taxon>
        <taxon>Euteleostomi</taxon>
        <taxon>Amphibia</taxon>
        <taxon>Batrachia</taxon>
        <taxon>Anura</taxon>
        <taxon>Neobatrachia</taxon>
        <taxon>Hyloidea</taxon>
        <taxon>Dendrobatidae</taxon>
        <taxon>Dendrobatinae</taxon>
        <taxon>Ranitomeya</taxon>
    </lineage>
</organism>
<protein>
    <submittedName>
        <fullName evidence="3">Uncharacterized protein</fullName>
    </submittedName>
</protein>
<evidence type="ECO:0000313" key="3">
    <source>
        <dbReference type="EMBL" id="CAJ0952179.1"/>
    </source>
</evidence>
<dbReference type="PRINTS" id="PR01174">
    <property type="entry name" value="RETINOLBNDNG"/>
</dbReference>
<dbReference type="PANTHER" id="PTHR11873:SF2">
    <property type="entry name" value="RETINOL-BINDING PROTEIN 4"/>
    <property type="match status" value="1"/>
</dbReference>
<dbReference type="InterPro" id="IPR012674">
    <property type="entry name" value="Calycin"/>
</dbReference>
<accession>A0ABN9LZY9</accession>
<dbReference type="Pfam" id="PF00061">
    <property type="entry name" value="Lipocalin"/>
    <property type="match status" value="1"/>
</dbReference>
<dbReference type="PANTHER" id="PTHR11873">
    <property type="entry name" value="RETINOL-BINDING PROTEIN 4"/>
    <property type="match status" value="1"/>
</dbReference>
<name>A0ABN9LZY9_9NEOB</name>
<evidence type="ECO:0000313" key="4">
    <source>
        <dbReference type="Proteomes" id="UP001176940"/>
    </source>
</evidence>
<proteinExistence type="predicted"/>
<dbReference type="EMBL" id="CAUEEQ010034421">
    <property type="protein sequence ID" value="CAJ0952179.1"/>
    <property type="molecule type" value="Genomic_DNA"/>
</dbReference>
<dbReference type="PRINTS" id="PR00179">
    <property type="entry name" value="LIPOCALIN"/>
</dbReference>
<reference evidence="3" key="1">
    <citation type="submission" date="2023-07" db="EMBL/GenBank/DDBJ databases">
        <authorList>
            <person name="Stuckert A."/>
        </authorList>
    </citation>
    <scope>NUCLEOTIDE SEQUENCE</scope>
</reference>
<dbReference type="SUPFAM" id="SSF50814">
    <property type="entry name" value="Lipocalins"/>
    <property type="match status" value="1"/>
</dbReference>
<feature type="domain" description="Lipocalin/cytosolic fatty-acid binding" evidence="1">
    <location>
        <begin position="40"/>
        <end position="187"/>
    </location>
</feature>
<dbReference type="InterPro" id="IPR002449">
    <property type="entry name" value="Retinol-bd/Purpurin"/>
</dbReference>
<sequence length="215" mass="24367">MVKTKELSKDTRNKIVALHQAGKTESAISNQLGVKKSTYAGTWYAVAKKDPEGLFLIDNIVANFNVDEDGKMTATAKGRVVIFQTMELCADMVGTFQETDDPAKFKMKYHGVLSFLEKGLDDHWVVDTDYDNYAVHYSCREVDEDGTCLDSYSFIFSRDENGLTPEIQRIVRRRQEELCLDRKYRVVKHNGKGNVTHLDVLVDPLESVMSREGSL</sequence>
<comment type="caution">
    <text evidence="3">The sequence shown here is derived from an EMBL/GenBank/DDBJ whole genome shotgun (WGS) entry which is preliminary data.</text>
</comment>
<dbReference type="InterPro" id="IPR000566">
    <property type="entry name" value="Lipocln_cytosolic_FA-bd_dom"/>
</dbReference>
<feature type="domain" description="Sleeping Beauty transposase HTH" evidence="2">
    <location>
        <begin position="1"/>
        <end position="38"/>
    </location>
</feature>
<keyword evidence="4" id="KW-1185">Reference proteome</keyword>
<dbReference type="Gene3D" id="2.40.128.20">
    <property type="match status" value="1"/>
</dbReference>
<dbReference type="Pfam" id="PF25787">
    <property type="entry name" value="HTH_SB"/>
    <property type="match status" value="1"/>
</dbReference>
<evidence type="ECO:0000259" key="1">
    <source>
        <dbReference type="Pfam" id="PF00061"/>
    </source>
</evidence>
<dbReference type="InterPro" id="IPR057667">
    <property type="entry name" value="HTH_SB"/>
</dbReference>